<accession>T1B1M3</accession>
<dbReference type="EMBL" id="AUZZ01001904">
    <property type="protein sequence ID" value="EQD62473.1"/>
    <property type="molecule type" value="Genomic_DNA"/>
</dbReference>
<feature type="non-terminal residue" evidence="1">
    <location>
        <position position="1"/>
    </location>
</feature>
<sequence>VYLSRSRALMEHLTTLVANGTLKPVIDSVLPLDRAAEAHKRLETGGVRGKIVLEVAKT</sequence>
<comment type="caution">
    <text evidence="1">The sequence shown here is derived from an EMBL/GenBank/DDBJ whole genome shotgun (WGS) entry which is preliminary data.</text>
</comment>
<reference evidence="1" key="1">
    <citation type="submission" date="2013-08" db="EMBL/GenBank/DDBJ databases">
        <authorList>
            <person name="Mendez C."/>
            <person name="Richter M."/>
            <person name="Ferrer M."/>
            <person name="Sanchez J."/>
        </authorList>
    </citation>
    <scope>NUCLEOTIDE SEQUENCE</scope>
</reference>
<name>T1B1M3_9ZZZZ</name>
<protein>
    <submittedName>
        <fullName evidence="1">Alcohol dehydrogenase zinc-binding domain protein</fullName>
    </submittedName>
</protein>
<reference evidence="1" key="2">
    <citation type="journal article" date="2014" name="ISME J.">
        <title>Microbial stratification in low pH oxic and suboxic macroscopic growths along an acid mine drainage.</title>
        <authorList>
            <person name="Mendez-Garcia C."/>
            <person name="Mesa V."/>
            <person name="Sprenger R.R."/>
            <person name="Richter M."/>
            <person name="Diez M.S."/>
            <person name="Solano J."/>
            <person name="Bargiela R."/>
            <person name="Golyshina O.V."/>
            <person name="Manteca A."/>
            <person name="Ramos J.L."/>
            <person name="Gallego J.R."/>
            <person name="Llorente I."/>
            <person name="Martins Dos Santos V.A."/>
            <person name="Jensen O.N."/>
            <person name="Pelaez A.I."/>
            <person name="Sanchez J."/>
            <person name="Ferrer M."/>
        </authorList>
    </citation>
    <scope>NUCLEOTIDE SEQUENCE</scope>
</reference>
<dbReference type="AlphaFoldDB" id="T1B1M3"/>
<gene>
    <name evidence="1" type="ORF">B2A_02802</name>
</gene>
<evidence type="ECO:0000313" key="1">
    <source>
        <dbReference type="EMBL" id="EQD62473.1"/>
    </source>
</evidence>
<proteinExistence type="predicted"/>
<dbReference type="Pfam" id="PF13602">
    <property type="entry name" value="ADH_zinc_N_2"/>
    <property type="match status" value="1"/>
</dbReference>
<organism evidence="1">
    <name type="scientific">mine drainage metagenome</name>
    <dbReference type="NCBI Taxonomy" id="410659"/>
    <lineage>
        <taxon>unclassified sequences</taxon>
        <taxon>metagenomes</taxon>
        <taxon>ecological metagenomes</taxon>
    </lineage>
</organism>
<dbReference type="Gene3D" id="3.90.180.10">
    <property type="entry name" value="Medium-chain alcohol dehydrogenases, catalytic domain"/>
    <property type="match status" value="1"/>
</dbReference>
<dbReference type="Gene3D" id="3.40.50.720">
    <property type="entry name" value="NAD(P)-binding Rossmann-like Domain"/>
    <property type="match status" value="1"/>
</dbReference>